<comment type="caution">
    <text evidence="1">The sequence shown here is derived from an EMBL/GenBank/DDBJ whole genome shotgun (WGS) entry which is preliminary data.</text>
</comment>
<evidence type="ECO:0008006" key="2">
    <source>
        <dbReference type="Google" id="ProtNLM"/>
    </source>
</evidence>
<evidence type="ECO:0000313" key="1">
    <source>
        <dbReference type="EMBL" id="KKM89610.1"/>
    </source>
</evidence>
<dbReference type="AlphaFoldDB" id="A0A0F9NLF6"/>
<proteinExistence type="predicted"/>
<name>A0A0F9NLF6_9ZZZZ</name>
<organism evidence="1">
    <name type="scientific">marine sediment metagenome</name>
    <dbReference type="NCBI Taxonomy" id="412755"/>
    <lineage>
        <taxon>unclassified sequences</taxon>
        <taxon>metagenomes</taxon>
        <taxon>ecological metagenomes</taxon>
    </lineage>
</organism>
<sequence length="190" mass="20591">MTQEQNQEAVDTDAVIAQAEANAEPVKEPTEAELMAELEAALKSKDFKAVAAASRKLDSAVKAKEKADLDIKRAALDAMIEDVKAVISKAVKPLVDSGKLDVADGIWYSYDFGEQAPVVRLMKTAPRAARAGTGGGGGKKFNISTDDMLARHGEKEYKDGLSFAQAYESSTDKNWRYAIRQKLLKLEGVI</sequence>
<accession>A0A0F9NLF6</accession>
<gene>
    <name evidence="1" type="ORF">LCGC14_1247000</name>
</gene>
<dbReference type="EMBL" id="LAZR01006794">
    <property type="protein sequence ID" value="KKM89610.1"/>
    <property type="molecule type" value="Genomic_DNA"/>
</dbReference>
<protein>
    <recommendedName>
        <fullName evidence="2">Phage protein</fullName>
    </recommendedName>
</protein>
<reference evidence="1" key="1">
    <citation type="journal article" date="2015" name="Nature">
        <title>Complex archaea that bridge the gap between prokaryotes and eukaryotes.</title>
        <authorList>
            <person name="Spang A."/>
            <person name="Saw J.H."/>
            <person name="Jorgensen S.L."/>
            <person name="Zaremba-Niedzwiedzka K."/>
            <person name="Martijn J."/>
            <person name="Lind A.E."/>
            <person name="van Eijk R."/>
            <person name="Schleper C."/>
            <person name="Guy L."/>
            <person name="Ettema T.J."/>
        </authorList>
    </citation>
    <scope>NUCLEOTIDE SEQUENCE</scope>
</reference>